<reference evidence="2" key="1">
    <citation type="journal article" date="2015" name="Insect Biochem. Mol. Biol.">
        <title>An insight into the sialome of the horse fly, Tabanus bromius.</title>
        <authorList>
            <person name="Ribeiro J.M."/>
            <person name="Kazimirova M."/>
            <person name="Takac P."/>
            <person name="Andersen J.F."/>
            <person name="Francischetti I.M."/>
        </authorList>
    </citation>
    <scope>NUCLEOTIDE SEQUENCE</scope>
</reference>
<feature type="compositionally biased region" description="Basic and acidic residues" evidence="1">
    <location>
        <begin position="853"/>
        <end position="862"/>
    </location>
</feature>
<name>A0A0K8TKX6_TABBR</name>
<organism evidence="2">
    <name type="scientific">Tabanus bromius</name>
    <name type="common">Band-eyed brown horse fly</name>
    <dbReference type="NCBI Taxonomy" id="304241"/>
    <lineage>
        <taxon>Eukaryota</taxon>
        <taxon>Metazoa</taxon>
        <taxon>Ecdysozoa</taxon>
        <taxon>Arthropoda</taxon>
        <taxon>Hexapoda</taxon>
        <taxon>Insecta</taxon>
        <taxon>Pterygota</taxon>
        <taxon>Neoptera</taxon>
        <taxon>Endopterygota</taxon>
        <taxon>Diptera</taxon>
        <taxon>Brachycera</taxon>
        <taxon>Tabanomorpha</taxon>
        <taxon>Tabanoidea</taxon>
        <taxon>Tabanidae</taxon>
        <taxon>Tabanus</taxon>
    </lineage>
</organism>
<evidence type="ECO:0000313" key="2">
    <source>
        <dbReference type="EMBL" id="JAI15032.1"/>
    </source>
</evidence>
<feature type="non-terminal residue" evidence="2">
    <location>
        <position position="1"/>
    </location>
</feature>
<feature type="region of interest" description="Disordered" evidence="1">
    <location>
        <begin position="842"/>
        <end position="862"/>
    </location>
</feature>
<proteinExistence type="evidence at transcript level"/>
<protein>
    <submittedName>
        <fullName evidence="2">Uncharacterized protein</fullName>
    </submittedName>
</protein>
<evidence type="ECO:0000256" key="1">
    <source>
        <dbReference type="SAM" id="MobiDB-lite"/>
    </source>
</evidence>
<dbReference type="AlphaFoldDB" id="A0A0K8TKX6"/>
<sequence>LSDQVAEGKYGLIEQELFQSVPKRPGVLSYTSNKEVPGDNSKNYGGLSEDDIWLAEDHLLVLKGGALNSPDTKEPWKPIDDYQAPNRQIKIPANPKVPPPFPVQFEDNGPIQFIGDHKFPFFYPFENDTLPLFPENGYAPPQANGYDEKNILTGPGAVKNSTQSKGGYFYPQAVPPPWFFNNATVVNPFLSFPGPPVPPGFGPQFPFPVNGSFDNLGPDDIDEDDPSLYYPPPYSFVYKSNYTNPVPPGPLVPGIVLPPPPNAFARLDESGLRKTPPAQEIPFRQVLTKISDYNPTTKAPVPLAPPTTVRTTTPVTTEKLPVTIPFGQKTPGYYITRRPQTPDNIRTYLPARQPQQTTTRLPPIIPEEVISFVPKVQSQDVTLSKGNPVYYEYFDARKELPAQHGYNEYTTVSTTPAPPPTTRPTYKQAVTHLRPQKQPQSQRLNKSYLPVKPYDEYLYITPQPEIRPNGISNTYLPIPFDQVYKVKPNFNREVDAIRQTLQFYQAQQIEQNQIPRAPKSKSVYEYSYDATGNPKKVFNPPPQYDTEPFKPMVQYSRPVGDTSGFKAIPFTKIEDTTQAPPVYYTTQAPPVQRGSGATRTRGKAYIQPIEYYDPQQGVQFTTTKPPPTTSRLQPWFTIEKQTVEEVPLQRPGHRGSPGYTRKINAGSRQANAYFYERPAGNRRQNNRYIKYQPEVPTINNQFSAIRGQLNQYQQQQIPISLENDTWVNYRPPLQPINPDAEFVQAHNRRQQYQQYTQGQPQRVPIVVHPNHQSQYQPQPVSLHRDILVNYRNPLPPINPDSEFISPQYANLPQYRSQILQPIQQAPVRQQYVVQQQYSRYPNEQSSHYYVTSRDARQKRNNQ</sequence>
<dbReference type="EMBL" id="GDAI01002571">
    <property type="protein sequence ID" value="JAI15032.1"/>
    <property type="molecule type" value="mRNA"/>
</dbReference>
<accession>A0A0K8TKX6</accession>